<reference evidence="1 2" key="1">
    <citation type="submission" date="2016-10" db="EMBL/GenBank/DDBJ databases">
        <authorList>
            <person name="de Groot N.N."/>
        </authorList>
    </citation>
    <scope>NUCLEOTIDE SEQUENCE [LARGE SCALE GENOMIC DNA]</scope>
    <source>
        <strain evidence="1 2">DSM 15893</strain>
    </source>
</reference>
<dbReference type="Gene3D" id="3.10.450.50">
    <property type="match status" value="2"/>
</dbReference>
<dbReference type="AlphaFoldDB" id="A0A1I5WPY5"/>
<dbReference type="SUPFAM" id="SSF54427">
    <property type="entry name" value="NTF2-like"/>
    <property type="match status" value="2"/>
</dbReference>
<sequence length="254" mass="28758">MSAERKQWIHDLLKKGIENGDAHAVAVVDESQYVQHNPMTKEGGIGLAELFTQLAKTNPHVEIIRIFSDGDYIFAHTEYDFSSEKICFEVFRFEGDKTVEHWDNLQLKQAPNVSGHSMTDGATQVSDIAQTESNRATINAFVQDVLINKQAHLMLDYMNANNYTEHNPQLSDDIDSLIAALGTADQPATLLYETHHRTLAEGNFVLSVCEGFRMGEHTAFYDLYRLENGKIVEHWDTVETVPPRSVWNNENGKF</sequence>
<dbReference type="STRING" id="1121869.SAMN03084138_04401"/>
<dbReference type="OrthoDB" id="9812089at2"/>
<name>A0A1I5WPY5_9GAMM</name>
<proteinExistence type="predicted"/>
<evidence type="ECO:0000313" key="2">
    <source>
        <dbReference type="Proteomes" id="UP000182692"/>
    </source>
</evidence>
<dbReference type="InterPro" id="IPR032710">
    <property type="entry name" value="NTF2-like_dom_sf"/>
</dbReference>
<dbReference type="RefSeq" id="WP_017010024.1">
    <property type="nucleotide sequence ID" value="NZ_FOWR01000051.1"/>
</dbReference>
<dbReference type="Proteomes" id="UP000182692">
    <property type="component" value="Unassembled WGS sequence"/>
</dbReference>
<dbReference type="GeneID" id="35869943"/>
<gene>
    <name evidence="1" type="ORF">SAMN03084138_04401</name>
</gene>
<organism evidence="1 2">
    <name type="scientific">Enterovibrio norvegicus DSM 15893</name>
    <dbReference type="NCBI Taxonomy" id="1121869"/>
    <lineage>
        <taxon>Bacteria</taxon>
        <taxon>Pseudomonadati</taxon>
        <taxon>Pseudomonadota</taxon>
        <taxon>Gammaproteobacteria</taxon>
        <taxon>Vibrionales</taxon>
        <taxon>Vibrionaceae</taxon>
        <taxon>Enterovibrio</taxon>
    </lineage>
</organism>
<protein>
    <submittedName>
        <fullName evidence="1">Predicted SnoaL-like aldol condensation-catalyzing enzyme</fullName>
    </submittedName>
</protein>
<accession>A0A1I5WPY5</accession>
<dbReference type="EMBL" id="FOWR01000051">
    <property type="protein sequence ID" value="SFQ21833.1"/>
    <property type="molecule type" value="Genomic_DNA"/>
</dbReference>
<evidence type="ECO:0000313" key="1">
    <source>
        <dbReference type="EMBL" id="SFQ21833.1"/>
    </source>
</evidence>